<evidence type="ECO:0000313" key="1">
    <source>
        <dbReference type="EMBL" id="DAE06112.1"/>
    </source>
</evidence>
<organism evidence="1">
    <name type="scientific">Siphoviridae sp. ctXQ92</name>
    <dbReference type="NCBI Taxonomy" id="2825543"/>
    <lineage>
        <taxon>Viruses</taxon>
        <taxon>Duplodnaviria</taxon>
        <taxon>Heunggongvirae</taxon>
        <taxon>Uroviricota</taxon>
        <taxon>Caudoviricetes</taxon>
    </lineage>
</organism>
<name>A0A8S5PHE1_9CAUD</name>
<proteinExistence type="predicted"/>
<reference evidence="1" key="1">
    <citation type="journal article" date="2021" name="Proc. Natl. Acad. Sci. U.S.A.">
        <title>A Catalog of Tens of Thousands of Viruses from Human Metagenomes Reveals Hidden Associations with Chronic Diseases.</title>
        <authorList>
            <person name="Tisza M.J."/>
            <person name="Buck C.B."/>
        </authorList>
    </citation>
    <scope>NUCLEOTIDE SEQUENCE</scope>
    <source>
        <strain evidence="1">CtXQ92</strain>
    </source>
</reference>
<dbReference type="EMBL" id="BK015427">
    <property type="protein sequence ID" value="DAE06112.1"/>
    <property type="molecule type" value="Genomic_DNA"/>
</dbReference>
<protein>
    <submittedName>
        <fullName evidence="1">Tail protein</fullName>
    </submittedName>
</protein>
<sequence length="195" mass="19996">MASKYINKVIVGKETKLDLTADTVTPDKLAEGITAHDKSGAPIVGTSTKDVDSSDATAAVAEVLKGKTFYARGAKLTGTMPNNGAVSGKITTVDGKYTIPMGFHDGSGTAEIDPTEQAKLVATNIREGITVLGVKGSMSGSEGMKPQAKSVTPSFEQQVVLPDSEYNCLSQVTVAAIPATYVDNAAGGQTLTIGG</sequence>
<accession>A0A8S5PHE1</accession>